<sequence>MIETKFNLFDFENIILPNIYEKVNSKGETYYCINNFCGLNKKRYVEYSGIDLTNFEWDGNEVYICIDTESEIYSTLKVGLIAVNSWKNILKLKFPQVQFDIVMSISDGIEFGITPSVTLRLYAIRNEYHYVEADSIENFTQPVLIEQVI</sequence>
<reference evidence="1 2" key="1">
    <citation type="submission" date="2013-02" db="EMBL/GenBank/DDBJ databases">
        <title>Genome sequence of Clostridium saccharoperbutylacetonicum N1-4(HMT).</title>
        <authorList>
            <person name="Poehlein A."/>
            <person name="Daniel R."/>
        </authorList>
    </citation>
    <scope>NUCLEOTIDE SEQUENCE [LARGE SCALE GENOMIC DNA]</scope>
    <source>
        <strain evidence="2">N1-4(HMT)</strain>
    </source>
</reference>
<keyword evidence="2" id="KW-1185">Reference proteome</keyword>
<dbReference type="STRING" id="36745.CLSAP_31930"/>
<protein>
    <submittedName>
        <fullName evidence="1">Uncharacterized protein</fullName>
    </submittedName>
</protein>
<dbReference type="KEGG" id="csr:Cspa_c34290"/>
<evidence type="ECO:0000313" key="2">
    <source>
        <dbReference type="Proteomes" id="UP000011728"/>
    </source>
</evidence>
<accession>M1LVL3</accession>
<dbReference type="PATRIC" id="fig|931276.5.peg.3453"/>
<organism evidence="1 2">
    <name type="scientific">Clostridium saccharoperbutylacetonicum N1-4(HMT)</name>
    <dbReference type="NCBI Taxonomy" id="931276"/>
    <lineage>
        <taxon>Bacteria</taxon>
        <taxon>Bacillati</taxon>
        <taxon>Bacillota</taxon>
        <taxon>Clostridia</taxon>
        <taxon>Eubacteriales</taxon>
        <taxon>Clostridiaceae</taxon>
        <taxon>Clostridium</taxon>
    </lineage>
</organism>
<dbReference type="Proteomes" id="UP000011728">
    <property type="component" value="Chromosome"/>
</dbReference>
<dbReference type="HOGENOM" id="CLU_1737036_0_0_9"/>
<dbReference type="RefSeq" id="WP_015393508.1">
    <property type="nucleotide sequence ID" value="NC_020291.1"/>
</dbReference>
<dbReference type="OrthoDB" id="307851at2"/>
<gene>
    <name evidence="1" type="ORF">Cspa_c34290</name>
</gene>
<dbReference type="eggNOG" id="ENOG5033H42">
    <property type="taxonomic scope" value="Bacteria"/>
</dbReference>
<name>M1LVL3_9CLOT</name>
<dbReference type="EMBL" id="CP004121">
    <property type="protein sequence ID" value="AGF57190.1"/>
    <property type="molecule type" value="Genomic_DNA"/>
</dbReference>
<proteinExistence type="predicted"/>
<evidence type="ECO:0000313" key="1">
    <source>
        <dbReference type="EMBL" id="AGF57190.1"/>
    </source>
</evidence>
<dbReference type="AlphaFoldDB" id="M1LVL3"/>